<evidence type="ECO:0000256" key="1">
    <source>
        <dbReference type="SAM" id="MobiDB-lite"/>
    </source>
</evidence>
<feature type="region of interest" description="Disordered" evidence="1">
    <location>
        <begin position="67"/>
        <end position="86"/>
    </location>
</feature>
<evidence type="ECO:0000313" key="3">
    <source>
        <dbReference type="EMBL" id="MBI9115189.1"/>
    </source>
</evidence>
<evidence type="ECO:0000259" key="2">
    <source>
        <dbReference type="Pfam" id="PF24551"/>
    </source>
</evidence>
<comment type="caution">
    <text evidence="3">The sequence shown here is derived from an EMBL/GenBank/DDBJ whole genome shotgun (WGS) entry which is preliminary data.</text>
</comment>
<dbReference type="Pfam" id="PF24551">
    <property type="entry name" value="SH3_Rv0428c"/>
    <property type="match status" value="1"/>
</dbReference>
<proteinExistence type="predicted"/>
<dbReference type="EMBL" id="JAEINH010000006">
    <property type="protein sequence ID" value="MBI9115189.1"/>
    <property type="molecule type" value="Genomic_DNA"/>
</dbReference>
<accession>A0A934I414</accession>
<dbReference type="RefSeq" id="WP_198733741.1">
    <property type="nucleotide sequence ID" value="NZ_JAEINH010000006.1"/>
</dbReference>
<organism evidence="3 4">
    <name type="scientific">Sanguibacter suaedae</name>
    <dbReference type="NCBI Taxonomy" id="2795737"/>
    <lineage>
        <taxon>Bacteria</taxon>
        <taxon>Bacillati</taxon>
        <taxon>Actinomycetota</taxon>
        <taxon>Actinomycetes</taxon>
        <taxon>Micrococcales</taxon>
        <taxon>Sanguibacteraceae</taxon>
        <taxon>Sanguibacter</taxon>
    </lineage>
</organism>
<name>A0A934I414_9MICO</name>
<dbReference type="Proteomes" id="UP000602087">
    <property type="component" value="Unassembled WGS sequence"/>
</dbReference>
<feature type="domain" description="Histone acetyltransferase Rv0428c-like SH3" evidence="2">
    <location>
        <begin position="18"/>
        <end position="67"/>
    </location>
</feature>
<keyword evidence="4" id="KW-1185">Reference proteome</keyword>
<dbReference type="AlphaFoldDB" id="A0A934I414"/>
<dbReference type="InterPro" id="IPR056934">
    <property type="entry name" value="SH3_Rv0428c"/>
</dbReference>
<sequence>MSRPPTEPPDDRGWHRWAPGTRVMVRRRLPEGSTHLFTDLLGVVVANDDDGVTLETRAGTVRVPGTEIAVGKPVPPPPTRVSRRDR</sequence>
<protein>
    <recommendedName>
        <fullName evidence="2">Histone acetyltransferase Rv0428c-like SH3 domain-containing protein</fullName>
    </recommendedName>
</protein>
<evidence type="ECO:0000313" key="4">
    <source>
        <dbReference type="Proteomes" id="UP000602087"/>
    </source>
</evidence>
<reference evidence="3" key="1">
    <citation type="submission" date="2020-12" db="EMBL/GenBank/DDBJ databases">
        <title>Sanguibacter suaedae sp. nov., isolated from Suaeda aralocaspica.</title>
        <authorList>
            <person name="Ma Q."/>
        </authorList>
    </citation>
    <scope>NUCLEOTIDE SEQUENCE</scope>
    <source>
        <strain evidence="3">YZGR15</strain>
    </source>
</reference>
<gene>
    <name evidence="3" type="ORF">JAV76_09230</name>
</gene>